<organism evidence="2 3">
    <name type="scientific">Phoxinus phoxinus</name>
    <name type="common">Eurasian minnow</name>
    <dbReference type="NCBI Taxonomy" id="58324"/>
    <lineage>
        <taxon>Eukaryota</taxon>
        <taxon>Metazoa</taxon>
        <taxon>Chordata</taxon>
        <taxon>Craniata</taxon>
        <taxon>Vertebrata</taxon>
        <taxon>Euteleostomi</taxon>
        <taxon>Actinopterygii</taxon>
        <taxon>Neopterygii</taxon>
        <taxon>Teleostei</taxon>
        <taxon>Ostariophysi</taxon>
        <taxon>Cypriniformes</taxon>
        <taxon>Leuciscidae</taxon>
        <taxon>Phoxininae</taxon>
        <taxon>Phoxinus</taxon>
    </lineage>
</organism>
<keyword evidence="3" id="KW-1185">Reference proteome</keyword>
<evidence type="ECO:0000313" key="3">
    <source>
        <dbReference type="Proteomes" id="UP001364617"/>
    </source>
</evidence>
<evidence type="ECO:0000256" key="1">
    <source>
        <dbReference type="SAM" id="MobiDB-lite"/>
    </source>
</evidence>
<comment type="caution">
    <text evidence="2">The sequence shown here is derived from an EMBL/GenBank/DDBJ whole genome shotgun (WGS) entry which is preliminary data.</text>
</comment>
<protein>
    <submittedName>
        <fullName evidence="2">Uncharacterized protein</fullName>
    </submittedName>
</protein>
<proteinExistence type="predicted"/>
<dbReference type="AlphaFoldDB" id="A0AAN9CBV8"/>
<gene>
    <name evidence="2" type="ORF">R3I93_019826</name>
</gene>
<dbReference type="Proteomes" id="UP001364617">
    <property type="component" value="Unassembled WGS sequence"/>
</dbReference>
<reference evidence="2 3" key="1">
    <citation type="submission" date="2024-02" db="EMBL/GenBank/DDBJ databases">
        <title>Chromosome-level genome assembly of the Eurasian Minnow (Phoxinus phoxinus).</title>
        <authorList>
            <person name="Oriowo T.O."/>
            <person name="Martin S."/>
            <person name="Stange M."/>
            <person name="Chrysostomakis Y."/>
            <person name="Brown T."/>
            <person name="Winkler S."/>
            <person name="Kukowka S."/>
            <person name="Myers E.W."/>
            <person name="Bohne A."/>
        </authorList>
    </citation>
    <scope>NUCLEOTIDE SEQUENCE [LARGE SCALE GENOMIC DNA]</scope>
    <source>
        <strain evidence="2">ZFMK-TIS-60720</strain>
        <tissue evidence="2">Whole Organism</tissue>
    </source>
</reference>
<dbReference type="EMBL" id="JAYKXH010000021">
    <property type="protein sequence ID" value="KAK7130316.1"/>
    <property type="molecule type" value="Genomic_DNA"/>
</dbReference>
<evidence type="ECO:0000313" key="2">
    <source>
        <dbReference type="EMBL" id="KAK7130316.1"/>
    </source>
</evidence>
<name>A0AAN9CBV8_9TELE</name>
<feature type="region of interest" description="Disordered" evidence="1">
    <location>
        <begin position="52"/>
        <end position="108"/>
    </location>
</feature>
<accession>A0AAN9CBV8</accession>
<feature type="compositionally biased region" description="Polar residues" evidence="1">
    <location>
        <begin position="60"/>
        <end position="70"/>
    </location>
</feature>
<sequence>MSSCQTGGGPPCKPLSEIAEIVEEILGTGNPSIPDAPDPALLKLKELQRCVDDAGAGPSDASSPVSSQDISLCPPDEPSASQDTGFAQGEAPEDDIESVKMKKAQITN</sequence>